<name>A0A803KSD3_CHEQI</name>
<organism evidence="9 10">
    <name type="scientific">Chenopodium quinoa</name>
    <name type="common">Quinoa</name>
    <dbReference type="NCBI Taxonomy" id="63459"/>
    <lineage>
        <taxon>Eukaryota</taxon>
        <taxon>Viridiplantae</taxon>
        <taxon>Streptophyta</taxon>
        <taxon>Embryophyta</taxon>
        <taxon>Tracheophyta</taxon>
        <taxon>Spermatophyta</taxon>
        <taxon>Magnoliopsida</taxon>
        <taxon>eudicotyledons</taxon>
        <taxon>Gunneridae</taxon>
        <taxon>Pentapetalae</taxon>
        <taxon>Caryophyllales</taxon>
        <taxon>Chenopodiaceae</taxon>
        <taxon>Chenopodioideae</taxon>
        <taxon>Atripliceae</taxon>
        <taxon>Chenopodium</taxon>
    </lineage>
</organism>
<evidence type="ECO:0000313" key="9">
    <source>
        <dbReference type="EnsemblPlants" id="AUR62001941-RA:cds"/>
    </source>
</evidence>
<dbReference type="Pfam" id="PF02362">
    <property type="entry name" value="B3"/>
    <property type="match status" value="2"/>
</dbReference>
<reference evidence="9" key="2">
    <citation type="submission" date="2021-03" db="UniProtKB">
        <authorList>
            <consortium name="EnsemblPlants"/>
        </authorList>
    </citation>
    <scope>IDENTIFICATION</scope>
</reference>
<feature type="domain" description="TF-B3" evidence="8">
    <location>
        <begin position="114"/>
        <end position="205"/>
    </location>
</feature>
<dbReference type="EnsemblPlants" id="AUR62001941-RA">
    <property type="protein sequence ID" value="AUR62001941-RA:cds"/>
    <property type="gene ID" value="AUR62001941"/>
</dbReference>
<keyword evidence="6" id="KW-0175">Coiled coil</keyword>
<sequence length="853" mass="97448">MSMKLEEGDAIVLHLVEATKFKAYIIRVNSANEVNLPVHVFNLVSRVKRSVSSKADRNQLCIYRRGEVQEYLQGKQREFKADKIRGNDMRVSQVLRKSHLIQGIHSKLIVEHSVTVKWLVKSYISGGLLPLPTPFCRALLPLEDAIVILETEIGVQYEIKYLAQHLRLSGGWRKFSMDMKLEAGDAIVFHLVEATKFKILFSNIKSFEEFKAAIHELIQNHELPYYALQEYYELCCSQNAFLHADLFRGINTRVYNQIIVRAIRKANAFSTCKFSTFLHKYELWDKALKTFDALGKNVSFLRARLHHLKNLAVSSEDAADRSRYEVACHERGRAKGEVRKLELILAKLQALKSNPFKDKHREGNSWLEDVKAEISNLEGLIAELGEFFSQYDAHIETLKLKAKAHEVKFQEEEETSKERKSKRKYVKRTWSRCSLSSSDISGLWHQHRKPKRCKLNVEKNLNVKSKSFVATQAEELRSKLDPRYPSFAKSLVKSHVTGGFRMGLPAPFCQKHLPSKDTIITLETQHKKLYKTKYLVRKTGLSGGWKGFAISERLLVGDVLVFQLIADAKFKSDNFTRGARKCIDSPQVDQRSMQPPEYSESNSTENSFRSRVADGFPICEEAALSPSAVSTFDNFSIVINDLLKDYELPRHIKWSYYKLCCSQDSLLHANLPHWMNHILIGGVIIETVTIADALRQCDLSTSKEEFAIWDKTLSALELLGMNNGFLRSHLHHLQRIVHDPEVATFKQRCLELCSENSRAEDEIRSLTARLAELKKVHKKRAADIDNLKSKINNHELKFQEQIHRNDSDRSEVWFACGGTAAGRDCGGLSFSMSCICIAKAILHFGNVSGLVYQ</sequence>
<proteinExistence type="predicted"/>
<dbReference type="SMART" id="SM01019">
    <property type="entry name" value="B3"/>
    <property type="match status" value="2"/>
</dbReference>
<keyword evidence="3" id="KW-0238">DNA-binding</keyword>
<feature type="region of interest" description="Disordered" evidence="7">
    <location>
        <begin position="586"/>
        <end position="606"/>
    </location>
</feature>
<accession>A0A803KSD3</accession>
<dbReference type="InterPro" id="IPR044837">
    <property type="entry name" value="REM16-like"/>
</dbReference>
<dbReference type="PANTHER" id="PTHR31391:SF101">
    <property type="entry name" value="B3 DOMAIN-CONTAINING PROTEIN OS01G0234100"/>
    <property type="match status" value="1"/>
</dbReference>
<dbReference type="SUPFAM" id="SSF101936">
    <property type="entry name" value="DNA-binding pseudobarrel domain"/>
    <property type="match status" value="2"/>
</dbReference>
<dbReference type="Gramene" id="AUR62001941-RA">
    <property type="protein sequence ID" value="AUR62001941-RA:cds"/>
    <property type="gene ID" value="AUR62001941"/>
</dbReference>
<feature type="domain" description="TF-B3" evidence="8">
    <location>
        <begin position="487"/>
        <end position="578"/>
    </location>
</feature>
<evidence type="ECO:0000256" key="1">
    <source>
        <dbReference type="ARBA" id="ARBA00004123"/>
    </source>
</evidence>
<comment type="subcellular location">
    <subcellularLocation>
        <location evidence="1">Nucleus</location>
    </subcellularLocation>
</comment>
<dbReference type="GO" id="GO:0005634">
    <property type="term" value="C:nucleus"/>
    <property type="evidence" value="ECO:0007669"/>
    <property type="project" value="UniProtKB-SubCell"/>
</dbReference>
<evidence type="ECO:0000256" key="3">
    <source>
        <dbReference type="ARBA" id="ARBA00023125"/>
    </source>
</evidence>
<dbReference type="OMA" id="SCICIAK"/>
<dbReference type="InterPro" id="IPR003340">
    <property type="entry name" value="B3_DNA-bd"/>
</dbReference>
<dbReference type="AlphaFoldDB" id="A0A803KSD3"/>
<feature type="coiled-coil region" evidence="6">
    <location>
        <begin position="749"/>
        <end position="804"/>
    </location>
</feature>
<dbReference type="Proteomes" id="UP000596660">
    <property type="component" value="Unplaced"/>
</dbReference>
<evidence type="ECO:0000313" key="10">
    <source>
        <dbReference type="Proteomes" id="UP000596660"/>
    </source>
</evidence>
<dbReference type="InterPro" id="IPR015300">
    <property type="entry name" value="DNA-bd_pseudobarrel_sf"/>
</dbReference>
<feature type="compositionally biased region" description="Polar residues" evidence="7">
    <location>
        <begin position="587"/>
        <end position="606"/>
    </location>
</feature>
<dbReference type="Gene3D" id="2.40.330.10">
    <property type="entry name" value="DNA-binding pseudobarrel domain"/>
    <property type="match status" value="2"/>
</dbReference>
<dbReference type="PROSITE" id="PS50863">
    <property type="entry name" value="B3"/>
    <property type="match status" value="2"/>
</dbReference>
<dbReference type="PANTHER" id="PTHR31391">
    <property type="entry name" value="B3 DOMAIN-CONTAINING PROTEIN OS11G0197600-RELATED"/>
    <property type="match status" value="1"/>
</dbReference>
<protein>
    <recommendedName>
        <fullName evidence="8">TF-B3 domain-containing protein</fullName>
    </recommendedName>
</protein>
<keyword evidence="2" id="KW-0805">Transcription regulation</keyword>
<evidence type="ECO:0000259" key="8">
    <source>
        <dbReference type="PROSITE" id="PS50863"/>
    </source>
</evidence>
<reference evidence="9" key="1">
    <citation type="journal article" date="2017" name="Nature">
        <title>The genome of Chenopodium quinoa.</title>
        <authorList>
            <person name="Jarvis D.E."/>
            <person name="Ho Y.S."/>
            <person name="Lightfoot D.J."/>
            <person name="Schmoeckel S.M."/>
            <person name="Li B."/>
            <person name="Borm T.J.A."/>
            <person name="Ohyanagi H."/>
            <person name="Mineta K."/>
            <person name="Michell C.T."/>
            <person name="Saber N."/>
            <person name="Kharbatia N.M."/>
            <person name="Rupper R.R."/>
            <person name="Sharp A.R."/>
            <person name="Dally N."/>
            <person name="Boughton B.A."/>
            <person name="Woo Y.H."/>
            <person name="Gao G."/>
            <person name="Schijlen E.G.W.M."/>
            <person name="Guo X."/>
            <person name="Momin A.A."/>
            <person name="Negrao S."/>
            <person name="Al-Babili S."/>
            <person name="Gehring C."/>
            <person name="Roessner U."/>
            <person name="Jung C."/>
            <person name="Murphy K."/>
            <person name="Arold S.T."/>
            <person name="Gojobori T."/>
            <person name="van der Linden C.G."/>
            <person name="van Loo E.N."/>
            <person name="Jellen E.N."/>
            <person name="Maughan P.J."/>
            <person name="Tester M."/>
        </authorList>
    </citation>
    <scope>NUCLEOTIDE SEQUENCE [LARGE SCALE GENOMIC DNA]</scope>
    <source>
        <strain evidence="9">cv. PI 614886</strain>
    </source>
</reference>
<evidence type="ECO:0000256" key="4">
    <source>
        <dbReference type="ARBA" id="ARBA00023163"/>
    </source>
</evidence>
<evidence type="ECO:0000256" key="7">
    <source>
        <dbReference type="SAM" id="MobiDB-lite"/>
    </source>
</evidence>
<evidence type="ECO:0000256" key="2">
    <source>
        <dbReference type="ARBA" id="ARBA00023015"/>
    </source>
</evidence>
<keyword evidence="5" id="KW-0539">Nucleus</keyword>
<evidence type="ECO:0000256" key="5">
    <source>
        <dbReference type="ARBA" id="ARBA00023242"/>
    </source>
</evidence>
<evidence type="ECO:0000256" key="6">
    <source>
        <dbReference type="SAM" id="Coils"/>
    </source>
</evidence>
<keyword evidence="10" id="KW-1185">Reference proteome</keyword>
<dbReference type="CDD" id="cd10017">
    <property type="entry name" value="B3_DNA"/>
    <property type="match status" value="2"/>
</dbReference>
<dbReference type="GO" id="GO:0003677">
    <property type="term" value="F:DNA binding"/>
    <property type="evidence" value="ECO:0007669"/>
    <property type="project" value="UniProtKB-KW"/>
</dbReference>
<keyword evidence="4" id="KW-0804">Transcription</keyword>